<evidence type="ECO:0000313" key="2">
    <source>
        <dbReference type="Proteomes" id="UP000008065"/>
    </source>
</evidence>
<dbReference type="HOGENOM" id="CLU_3087812_0_0_1"/>
<gene>
    <name evidence="1" type="ORF">NEUTE1DRAFT_118235</name>
</gene>
<dbReference type="RefSeq" id="XP_009854505.1">
    <property type="nucleotide sequence ID" value="XM_009856203.1"/>
</dbReference>
<dbReference type="GeneID" id="20823504"/>
<dbReference type="VEuPathDB" id="FungiDB:NEUTE1DRAFT_118235"/>
<proteinExistence type="predicted"/>
<dbReference type="EMBL" id="GL891307">
    <property type="protein sequence ID" value="EGO54557.1"/>
    <property type="molecule type" value="Genomic_DNA"/>
</dbReference>
<dbReference type="AlphaFoldDB" id="F8MUT2"/>
<reference evidence="2" key="1">
    <citation type="journal article" date="2011" name="Genetics">
        <title>Massive changes in genome architecture accompany the transition to self-fertility in the filamentous fungus Neurospora tetrasperma.</title>
        <authorList>
            <person name="Ellison C.E."/>
            <person name="Stajich J.E."/>
            <person name="Jacobson D.J."/>
            <person name="Natvig D.O."/>
            <person name="Lapidus A."/>
            <person name="Foster B."/>
            <person name="Aerts A."/>
            <person name="Riley R."/>
            <person name="Lindquist E.A."/>
            <person name="Grigoriev I.V."/>
            <person name="Taylor J.W."/>
        </authorList>
    </citation>
    <scope>NUCLEOTIDE SEQUENCE [LARGE SCALE GENOMIC DNA]</scope>
    <source>
        <strain evidence="2">FGSC 2508 / P0657</strain>
    </source>
</reference>
<organism evidence="1 2">
    <name type="scientific">Neurospora tetrasperma (strain FGSC 2508 / ATCC MYA-4615 / P0657)</name>
    <dbReference type="NCBI Taxonomy" id="510951"/>
    <lineage>
        <taxon>Eukaryota</taxon>
        <taxon>Fungi</taxon>
        <taxon>Dikarya</taxon>
        <taxon>Ascomycota</taxon>
        <taxon>Pezizomycotina</taxon>
        <taxon>Sordariomycetes</taxon>
        <taxon>Sordariomycetidae</taxon>
        <taxon>Sordariales</taxon>
        <taxon>Sordariaceae</taxon>
        <taxon>Neurospora</taxon>
    </lineage>
</organism>
<name>F8MUT2_NEUT8</name>
<protein>
    <submittedName>
        <fullName evidence="1">Uncharacterized protein</fullName>
    </submittedName>
</protein>
<sequence length="52" mass="5799">MVEVFRLFYFQVCPESADPNRPTLVEQVGGETKVNQQSAAVQMDVEEGDVPL</sequence>
<keyword evidence="2" id="KW-1185">Reference proteome</keyword>
<evidence type="ECO:0000313" key="1">
    <source>
        <dbReference type="EMBL" id="EGO54557.1"/>
    </source>
</evidence>
<accession>F8MUT2</accession>
<dbReference type="Proteomes" id="UP000008065">
    <property type="component" value="Unassembled WGS sequence"/>
</dbReference>
<dbReference type="KEGG" id="nte:NEUTE1DRAFT118235"/>